<keyword evidence="2" id="KW-1185">Reference proteome</keyword>
<dbReference type="Proteomes" id="UP000245119">
    <property type="component" value="Linkage Group LG13"/>
</dbReference>
<dbReference type="GO" id="GO:0005615">
    <property type="term" value="C:extracellular space"/>
    <property type="evidence" value="ECO:0007669"/>
    <property type="project" value="TreeGrafter"/>
</dbReference>
<evidence type="ECO:0008006" key="3">
    <source>
        <dbReference type="Google" id="ProtNLM"/>
    </source>
</evidence>
<dbReference type="PANTHER" id="PTHR24024">
    <property type="entry name" value="PULMONARY SURFACTANT-ASSOCIATED PROTEIN A"/>
    <property type="match status" value="1"/>
</dbReference>
<dbReference type="OrthoDB" id="6086925at2759"/>
<protein>
    <recommendedName>
        <fullName evidence="3">Short-chain collagen C4-like</fullName>
    </recommendedName>
</protein>
<dbReference type="AlphaFoldDB" id="A0A2T7NEQ2"/>
<gene>
    <name evidence="1" type="ORF">C0Q70_20149</name>
</gene>
<dbReference type="EMBL" id="PZQS01000013">
    <property type="protein sequence ID" value="PVD19659.1"/>
    <property type="molecule type" value="Genomic_DNA"/>
</dbReference>
<reference evidence="1 2" key="1">
    <citation type="submission" date="2018-04" db="EMBL/GenBank/DDBJ databases">
        <title>The genome of golden apple snail Pomacea canaliculata provides insight into stress tolerance and invasive adaptation.</title>
        <authorList>
            <person name="Liu C."/>
            <person name="Liu B."/>
            <person name="Ren Y."/>
            <person name="Zhang Y."/>
            <person name="Wang H."/>
            <person name="Li S."/>
            <person name="Jiang F."/>
            <person name="Yin L."/>
            <person name="Zhang G."/>
            <person name="Qian W."/>
            <person name="Fan W."/>
        </authorList>
    </citation>
    <scope>NUCLEOTIDE SEQUENCE [LARGE SCALE GENOMIC DNA]</scope>
    <source>
        <strain evidence="1">SZHN2017</strain>
        <tissue evidence="1">Muscle</tissue>
    </source>
</reference>
<name>A0A2T7NEQ2_POMCA</name>
<comment type="caution">
    <text evidence="1">The sequence shown here is derived from an EMBL/GenBank/DDBJ whole genome shotgun (WGS) entry which is preliminary data.</text>
</comment>
<accession>A0A2T7NEQ2</accession>
<evidence type="ECO:0000313" key="1">
    <source>
        <dbReference type="EMBL" id="PVD19659.1"/>
    </source>
</evidence>
<organism evidence="1 2">
    <name type="scientific">Pomacea canaliculata</name>
    <name type="common">Golden apple snail</name>
    <dbReference type="NCBI Taxonomy" id="400727"/>
    <lineage>
        <taxon>Eukaryota</taxon>
        <taxon>Metazoa</taxon>
        <taxon>Spiralia</taxon>
        <taxon>Lophotrochozoa</taxon>
        <taxon>Mollusca</taxon>
        <taxon>Gastropoda</taxon>
        <taxon>Caenogastropoda</taxon>
        <taxon>Architaenioglossa</taxon>
        <taxon>Ampullarioidea</taxon>
        <taxon>Ampullariidae</taxon>
        <taxon>Pomacea</taxon>
    </lineage>
</organism>
<sequence length="230" mass="24311">MCATSSDRIEEKIDYISTSRSMSVSVSSSTDSEPDGSHDTCPRILVCASLLPALTAAGTVYTRWGSKGCASAGATVYSGYMGGSFYAHPGSGANYLCLPPNPVPTNISRPAYVSSVYGTEYEVSNRPENDQDALCAVCFVTDRIANIMVPGTNKCPSGWSSEYTGLLMSGYDGHGGSTEFICVDSKLEGRIASNANENGRLLYVVASICGSLPCPPYQNNNILQCVVCTK</sequence>
<dbReference type="InterPro" id="IPR051077">
    <property type="entry name" value="Ca-dependent_lectin"/>
</dbReference>
<proteinExistence type="predicted"/>
<evidence type="ECO:0000313" key="2">
    <source>
        <dbReference type="Proteomes" id="UP000245119"/>
    </source>
</evidence>
<dbReference type="PANTHER" id="PTHR24024:SF18">
    <property type="entry name" value="SHORT-CHAIN COLLAGEN C4-LIKE"/>
    <property type="match status" value="1"/>
</dbReference>